<feature type="domain" description="AMP-dependent synthetase/ligase" evidence="2">
    <location>
        <begin position="39"/>
        <end position="391"/>
    </location>
</feature>
<dbReference type="SUPFAM" id="SSF56801">
    <property type="entry name" value="Acetyl-CoA synthetase-like"/>
    <property type="match status" value="1"/>
</dbReference>
<reference evidence="4" key="1">
    <citation type="journal article" date="2019" name="Int. J. Syst. Evol. Microbiol.">
        <title>The Global Catalogue of Microorganisms (GCM) 10K type strain sequencing project: providing services to taxonomists for standard genome sequencing and annotation.</title>
        <authorList>
            <consortium name="The Broad Institute Genomics Platform"/>
            <consortium name="The Broad Institute Genome Sequencing Center for Infectious Disease"/>
            <person name="Wu L."/>
            <person name="Ma J."/>
        </authorList>
    </citation>
    <scope>NUCLEOTIDE SEQUENCE [LARGE SCALE GENOMIC DNA]</scope>
    <source>
        <strain evidence="4">ZS-22-S1</strain>
    </source>
</reference>
<proteinExistence type="inferred from homology"/>
<sequence>MYLFGTHRSIVQRLRLSMDGDLGAGNFFWRVCAVADDLDRPILFRSGPDGLTGLSLRTLRERVLRCANWYLAHDVGHGTRIGVYTSDGLRAFLHHIAITSLGGVTVLANPNLDPAAAADYFRRTDTAMVLADTTRLTAIRATADHEGDEPLTTADVDTVEREATSAKDHAEHRHHHRLDDLVLISHSSGTTGTPKPTLFAHHTFSVGKRERLWKFPSATTDRMLTALPHSHSAGISYLSLAVLLGLPTLMIDDPSGAAVAVAMNAFTPTVVIAFPLSLADLAIETLSPAARTSVHTWMGMGDASHERHIRPLVALGPAAGSTYVDGLGSSEMGMVLFKHAYTRESTRYGRVIGRPVKVVSRAAVLDELGNELPDGQAGLLGVRTPSVTPGYVNDPALTAQARAGGYFFTGDVVRRDADGTWYHLDRTPDAIHTVAGPTYSLPLEEIVLSETGAFDAAVVAVDDPFAVGRSRPVAVVLFKGGGPTPQDVLARCNRVLALAGMALLAAVVVAESRADLPVGVTGKVLKRVLRDRHRHLLSEHAPPGTAIDIRLTTSATE</sequence>
<keyword evidence="4" id="KW-1185">Reference proteome</keyword>
<dbReference type="EMBL" id="JBHSIS010000002">
    <property type="protein sequence ID" value="MFC4852920.1"/>
    <property type="molecule type" value="Genomic_DNA"/>
</dbReference>
<dbReference type="Proteomes" id="UP001595859">
    <property type="component" value="Unassembled WGS sequence"/>
</dbReference>
<dbReference type="InterPro" id="IPR045851">
    <property type="entry name" value="AMP-bd_C_sf"/>
</dbReference>
<dbReference type="Gene3D" id="3.40.50.12780">
    <property type="entry name" value="N-terminal domain of ligase-like"/>
    <property type="match status" value="1"/>
</dbReference>
<comment type="similarity">
    <text evidence="1">Belongs to the ATP-dependent AMP-binding enzyme family.</text>
</comment>
<dbReference type="Pfam" id="PF00501">
    <property type="entry name" value="AMP-binding"/>
    <property type="match status" value="1"/>
</dbReference>
<protein>
    <submittedName>
        <fullName evidence="3">Class I adenylate-forming enzyme family protein</fullName>
    </submittedName>
</protein>
<dbReference type="InterPro" id="IPR000873">
    <property type="entry name" value="AMP-dep_synth/lig_dom"/>
</dbReference>
<gene>
    <name evidence="3" type="ORF">ACFPCV_05340</name>
</gene>
<dbReference type="RefSeq" id="WP_378054870.1">
    <property type="nucleotide sequence ID" value="NZ_JBHSIS010000002.1"/>
</dbReference>
<dbReference type="InterPro" id="IPR042099">
    <property type="entry name" value="ANL_N_sf"/>
</dbReference>
<evidence type="ECO:0000259" key="2">
    <source>
        <dbReference type="Pfam" id="PF00501"/>
    </source>
</evidence>
<comment type="caution">
    <text evidence="3">The sequence shown here is derived from an EMBL/GenBank/DDBJ whole genome shotgun (WGS) entry which is preliminary data.</text>
</comment>
<dbReference type="PROSITE" id="PS00455">
    <property type="entry name" value="AMP_BINDING"/>
    <property type="match status" value="1"/>
</dbReference>
<name>A0ABV9RUD0_9PSEU</name>
<evidence type="ECO:0000313" key="3">
    <source>
        <dbReference type="EMBL" id="MFC4852920.1"/>
    </source>
</evidence>
<evidence type="ECO:0000256" key="1">
    <source>
        <dbReference type="ARBA" id="ARBA00006432"/>
    </source>
</evidence>
<organism evidence="3 4">
    <name type="scientific">Actinophytocola glycyrrhizae</name>
    <dbReference type="NCBI Taxonomy" id="2044873"/>
    <lineage>
        <taxon>Bacteria</taxon>
        <taxon>Bacillati</taxon>
        <taxon>Actinomycetota</taxon>
        <taxon>Actinomycetes</taxon>
        <taxon>Pseudonocardiales</taxon>
        <taxon>Pseudonocardiaceae</taxon>
    </lineage>
</organism>
<dbReference type="PANTHER" id="PTHR43201:SF8">
    <property type="entry name" value="ACYL-COA SYNTHETASE FAMILY MEMBER 3"/>
    <property type="match status" value="1"/>
</dbReference>
<dbReference type="PANTHER" id="PTHR43201">
    <property type="entry name" value="ACYL-COA SYNTHETASE"/>
    <property type="match status" value="1"/>
</dbReference>
<dbReference type="Gene3D" id="3.30.300.30">
    <property type="match status" value="1"/>
</dbReference>
<dbReference type="InterPro" id="IPR020845">
    <property type="entry name" value="AMP-binding_CS"/>
</dbReference>
<accession>A0ABV9RUD0</accession>
<evidence type="ECO:0000313" key="4">
    <source>
        <dbReference type="Proteomes" id="UP001595859"/>
    </source>
</evidence>